<evidence type="ECO:0000313" key="4">
    <source>
        <dbReference type="EMBL" id="KAF2217530.1"/>
    </source>
</evidence>
<feature type="compositionally biased region" description="Basic and acidic residues" evidence="2">
    <location>
        <begin position="127"/>
        <end position="137"/>
    </location>
</feature>
<dbReference type="PROSITE" id="PS50048">
    <property type="entry name" value="ZN2_CY6_FUNGAL_2"/>
    <property type="match status" value="1"/>
</dbReference>
<proteinExistence type="predicted"/>
<reference evidence="4" key="1">
    <citation type="journal article" date="2020" name="Stud. Mycol.">
        <title>101 Dothideomycetes genomes: a test case for predicting lifestyles and emergence of pathogens.</title>
        <authorList>
            <person name="Haridas S."/>
            <person name="Albert R."/>
            <person name="Binder M."/>
            <person name="Bloem J."/>
            <person name="Labutti K."/>
            <person name="Salamov A."/>
            <person name="Andreopoulos B."/>
            <person name="Baker S."/>
            <person name="Barry K."/>
            <person name="Bills G."/>
            <person name="Bluhm B."/>
            <person name="Cannon C."/>
            <person name="Castanera R."/>
            <person name="Culley D."/>
            <person name="Daum C."/>
            <person name="Ezra D."/>
            <person name="Gonzalez J."/>
            <person name="Henrissat B."/>
            <person name="Kuo A."/>
            <person name="Liang C."/>
            <person name="Lipzen A."/>
            <person name="Lutzoni F."/>
            <person name="Magnuson J."/>
            <person name="Mondo S."/>
            <person name="Nolan M."/>
            <person name="Ohm R."/>
            <person name="Pangilinan J."/>
            <person name="Park H.-J."/>
            <person name="Ramirez L."/>
            <person name="Alfaro M."/>
            <person name="Sun H."/>
            <person name="Tritt A."/>
            <person name="Yoshinaga Y."/>
            <person name="Zwiers L.-H."/>
            <person name="Turgeon B."/>
            <person name="Goodwin S."/>
            <person name="Spatafora J."/>
            <person name="Crous P."/>
            <person name="Grigoriev I."/>
        </authorList>
    </citation>
    <scope>NUCLEOTIDE SEQUENCE</scope>
    <source>
        <strain evidence="4">SCOH1-5</strain>
    </source>
</reference>
<dbReference type="Gene3D" id="4.10.240.10">
    <property type="entry name" value="Zn(2)-C6 fungal-type DNA-binding domain"/>
    <property type="match status" value="1"/>
</dbReference>
<dbReference type="EMBL" id="ML992662">
    <property type="protein sequence ID" value="KAF2217530.1"/>
    <property type="molecule type" value="Genomic_DNA"/>
</dbReference>
<protein>
    <recommendedName>
        <fullName evidence="3">Zn(2)-C6 fungal-type domain-containing protein</fullName>
    </recommendedName>
</protein>
<dbReference type="Pfam" id="PF00172">
    <property type="entry name" value="Zn_clus"/>
    <property type="match status" value="1"/>
</dbReference>
<evidence type="ECO:0000313" key="5">
    <source>
        <dbReference type="Proteomes" id="UP000799539"/>
    </source>
</evidence>
<dbReference type="InterPro" id="IPR036864">
    <property type="entry name" value="Zn2-C6_fun-type_DNA-bd_sf"/>
</dbReference>
<accession>A0A6A6FWC5</accession>
<keyword evidence="5" id="KW-1185">Reference proteome</keyword>
<sequence>MPCVYPRGTEYMNLLCHPPVPTPNYSSTVLISENRITTMSRPHPTQRSLSYEPYQTSEYDRAIQQAAERERLAHAQSYRASESRGHEGSYQPPRLPGLNDLFASKLLINPNLADDRDKSAFVDDRRDSVASQFDRKNSGHSPIPNLHPHQTSPRRPSPISIQSLCSPQEHSLPSPTPSLSTSPTVSQASTSSLMQPAQRSQPTSPYELPPGFFGTPDLAPATYVYQAASSYEGIAYIPGRGSCHMYKGGYSIPTHIFQDPLNLTQSKILRKRLSVACVTCRKKKIKCEPGPDGCLQCKKGQRQCKIEPAKRRAKAAAAACCG</sequence>
<evidence type="ECO:0000256" key="1">
    <source>
        <dbReference type="ARBA" id="ARBA00023242"/>
    </source>
</evidence>
<dbReference type="GO" id="GO:0000981">
    <property type="term" value="F:DNA-binding transcription factor activity, RNA polymerase II-specific"/>
    <property type="evidence" value="ECO:0007669"/>
    <property type="project" value="InterPro"/>
</dbReference>
<dbReference type="CDD" id="cd00067">
    <property type="entry name" value="GAL4"/>
    <property type="match status" value="1"/>
</dbReference>
<dbReference type="GO" id="GO:0008270">
    <property type="term" value="F:zinc ion binding"/>
    <property type="evidence" value="ECO:0007669"/>
    <property type="project" value="InterPro"/>
</dbReference>
<name>A0A6A6FWC5_9PEZI</name>
<feature type="domain" description="Zn(2)-C6 fungal-type" evidence="3">
    <location>
        <begin position="276"/>
        <end position="306"/>
    </location>
</feature>
<dbReference type="Proteomes" id="UP000799539">
    <property type="component" value="Unassembled WGS sequence"/>
</dbReference>
<organism evidence="4 5">
    <name type="scientific">Cercospora zeae-maydis SCOH1-5</name>
    <dbReference type="NCBI Taxonomy" id="717836"/>
    <lineage>
        <taxon>Eukaryota</taxon>
        <taxon>Fungi</taxon>
        <taxon>Dikarya</taxon>
        <taxon>Ascomycota</taxon>
        <taxon>Pezizomycotina</taxon>
        <taxon>Dothideomycetes</taxon>
        <taxon>Dothideomycetidae</taxon>
        <taxon>Mycosphaerellales</taxon>
        <taxon>Mycosphaerellaceae</taxon>
        <taxon>Cercospora</taxon>
    </lineage>
</organism>
<keyword evidence="1" id="KW-0539">Nucleus</keyword>
<feature type="compositionally biased region" description="Polar residues" evidence="2">
    <location>
        <begin position="185"/>
        <end position="204"/>
    </location>
</feature>
<dbReference type="OrthoDB" id="5426798at2759"/>
<dbReference type="AlphaFoldDB" id="A0A6A6FWC5"/>
<feature type="compositionally biased region" description="Low complexity" evidence="2">
    <location>
        <begin position="171"/>
        <end position="184"/>
    </location>
</feature>
<gene>
    <name evidence="4" type="ORF">CERZMDRAFT_104219</name>
</gene>
<evidence type="ECO:0000256" key="2">
    <source>
        <dbReference type="SAM" id="MobiDB-lite"/>
    </source>
</evidence>
<feature type="region of interest" description="Disordered" evidence="2">
    <location>
        <begin position="127"/>
        <end position="210"/>
    </location>
</feature>
<feature type="region of interest" description="Disordered" evidence="2">
    <location>
        <begin position="72"/>
        <end position="96"/>
    </location>
</feature>
<dbReference type="SMART" id="SM00066">
    <property type="entry name" value="GAL4"/>
    <property type="match status" value="1"/>
</dbReference>
<evidence type="ECO:0000259" key="3">
    <source>
        <dbReference type="PROSITE" id="PS50048"/>
    </source>
</evidence>
<dbReference type="SUPFAM" id="SSF57701">
    <property type="entry name" value="Zn2/Cys6 DNA-binding domain"/>
    <property type="match status" value="1"/>
</dbReference>
<dbReference type="PROSITE" id="PS00463">
    <property type="entry name" value="ZN2_CY6_FUNGAL_1"/>
    <property type="match status" value="1"/>
</dbReference>
<dbReference type="InterPro" id="IPR001138">
    <property type="entry name" value="Zn2Cys6_DnaBD"/>
</dbReference>